<dbReference type="InterPro" id="IPR018523">
    <property type="entry name" value="Isocitrate_lyase_ph_CS"/>
</dbReference>
<evidence type="ECO:0000313" key="2">
    <source>
        <dbReference type="EMBL" id="AUH72591.1"/>
    </source>
</evidence>
<dbReference type="RefSeq" id="WP_101900202.1">
    <property type="nucleotide sequence ID" value="NZ_CP025491.2"/>
</dbReference>
<evidence type="ECO:0000256" key="1">
    <source>
        <dbReference type="ARBA" id="ARBA00022723"/>
    </source>
</evidence>
<reference evidence="2 3" key="1">
    <citation type="submission" date="2017-12" db="EMBL/GenBank/DDBJ databases">
        <title>Legionella sainthelensi LA01-117, whole genome sequence of a clinical isolate from New Zealand.</title>
        <authorList>
            <person name="Cree S.L."/>
            <person name="Slow S."/>
            <person name="Kennedy M.A."/>
            <person name="Murdoch D.R."/>
            <person name="Biggs P.J."/>
            <person name="Anderson T."/>
        </authorList>
    </citation>
    <scope>NUCLEOTIDE SEQUENCE [LARGE SCALE GENOMIC DNA]</scope>
    <source>
        <strain evidence="2 3">LA01-117</strain>
    </source>
</reference>
<dbReference type="GO" id="GO:0046872">
    <property type="term" value="F:metal ion binding"/>
    <property type="evidence" value="ECO:0007669"/>
    <property type="project" value="UniProtKB-KW"/>
</dbReference>
<sequence length="195" mass="21332">MFIEDQAAPKRCGHMSEKTVIPAEDMVAKIKAALHCMLEMILIALIMARTDALAVNGVEDAIARAMLYSQAGADLLFVEAPESIEQMKEIVYEVKAPLMANNLDGGKTPILTARDLEKLGYAIVTEPVACTYAFAKAVRIALLDLMKTGAPLNTRDAILSFNGFNNIVGLNEIRELDHNIMASSANFMKNLNFEK</sequence>
<name>A0A2H5FM11_9GAMM</name>
<keyword evidence="1" id="KW-0479">Metal-binding</keyword>
<protein>
    <recommendedName>
        <fullName evidence="4">Carboxyvinyl-carboxyphosphonate phosphorylmutase</fullName>
    </recommendedName>
</protein>
<dbReference type="EMBL" id="CP025491">
    <property type="protein sequence ID" value="AUH72591.1"/>
    <property type="molecule type" value="Genomic_DNA"/>
</dbReference>
<dbReference type="PANTHER" id="PTHR42905:SF5">
    <property type="entry name" value="CARBOXYVINYL-CARBOXYPHOSPHONATE PHOSPHORYLMUTASE, CHLOROPLASTIC"/>
    <property type="match status" value="1"/>
</dbReference>
<dbReference type="AlphaFoldDB" id="A0A2H5FM11"/>
<dbReference type="InterPro" id="IPR015813">
    <property type="entry name" value="Pyrv/PenolPyrv_kinase-like_dom"/>
</dbReference>
<dbReference type="InterPro" id="IPR040442">
    <property type="entry name" value="Pyrv_kinase-like_dom_sf"/>
</dbReference>
<dbReference type="InterPro" id="IPR039556">
    <property type="entry name" value="ICL/PEPM"/>
</dbReference>
<dbReference type="Pfam" id="PF13714">
    <property type="entry name" value="PEP_mutase"/>
    <property type="match status" value="1"/>
</dbReference>
<proteinExistence type="predicted"/>
<organism evidence="2 3">
    <name type="scientific">Legionella sainthelensi</name>
    <dbReference type="NCBI Taxonomy" id="28087"/>
    <lineage>
        <taxon>Bacteria</taxon>
        <taxon>Pseudomonadati</taxon>
        <taxon>Pseudomonadota</taxon>
        <taxon>Gammaproteobacteria</taxon>
        <taxon>Legionellales</taxon>
        <taxon>Legionellaceae</taxon>
        <taxon>Legionella</taxon>
    </lineage>
</organism>
<dbReference type="SUPFAM" id="SSF51621">
    <property type="entry name" value="Phosphoenolpyruvate/pyruvate domain"/>
    <property type="match status" value="1"/>
</dbReference>
<evidence type="ECO:0008006" key="4">
    <source>
        <dbReference type="Google" id="ProtNLM"/>
    </source>
</evidence>
<dbReference type="PANTHER" id="PTHR42905">
    <property type="entry name" value="PHOSPHOENOLPYRUVATE CARBOXYLASE"/>
    <property type="match status" value="1"/>
</dbReference>
<dbReference type="GO" id="GO:0016833">
    <property type="term" value="F:oxo-acid-lyase activity"/>
    <property type="evidence" value="ECO:0007669"/>
    <property type="project" value="UniProtKB-ARBA"/>
</dbReference>
<accession>A0A2H5FM11</accession>
<dbReference type="KEGG" id="lsh:CAB17_11395"/>
<gene>
    <name evidence="2" type="ORF">CAB17_11395</name>
</gene>
<evidence type="ECO:0000313" key="3">
    <source>
        <dbReference type="Proteomes" id="UP000234343"/>
    </source>
</evidence>
<dbReference type="PROSITE" id="PS00161">
    <property type="entry name" value="ISOCITRATE_LYASE"/>
    <property type="match status" value="1"/>
</dbReference>
<keyword evidence="3" id="KW-1185">Reference proteome</keyword>
<dbReference type="CDD" id="cd00377">
    <property type="entry name" value="ICL_PEPM"/>
    <property type="match status" value="1"/>
</dbReference>
<dbReference type="Gene3D" id="3.20.20.60">
    <property type="entry name" value="Phosphoenolpyruvate-binding domains"/>
    <property type="match status" value="1"/>
</dbReference>
<dbReference type="Proteomes" id="UP000234343">
    <property type="component" value="Chromosome"/>
</dbReference>